<dbReference type="GeneID" id="95761732"/>
<dbReference type="PANTHER" id="PTHR43482:SF1">
    <property type="entry name" value="PROTEIN AST1-RELATED"/>
    <property type="match status" value="1"/>
</dbReference>
<dbReference type="AlphaFoldDB" id="A0A9W6CL56"/>
<dbReference type="InterPro" id="IPR011032">
    <property type="entry name" value="GroES-like_sf"/>
</dbReference>
<dbReference type="GO" id="GO:0016491">
    <property type="term" value="F:oxidoreductase activity"/>
    <property type="evidence" value="ECO:0007669"/>
    <property type="project" value="InterPro"/>
</dbReference>
<dbReference type="InterPro" id="IPR013149">
    <property type="entry name" value="ADH-like_C"/>
</dbReference>
<evidence type="ECO:0000313" key="2">
    <source>
        <dbReference type="EMBL" id="GLI21264.1"/>
    </source>
</evidence>
<organism evidence="2 4">
    <name type="scientific">Xanthobacter flavus</name>
    <dbReference type="NCBI Taxonomy" id="281"/>
    <lineage>
        <taxon>Bacteria</taxon>
        <taxon>Pseudomonadati</taxon>
        <taxon>Pseudomonadota</taxon>
        <taxon>Alphaproteobacteria</taxon>
        <taxon>Hyphomicrobiales</taxon>
        <taxon>Xanthobacteraceae</taxon>
        <taxon>Xanthobacter</taxon>
    </lineage>
</organism>
<evidence type="ECO:0000313" key="5">
    <source>
        <dbReference type="Proteomes" id="UP001245370"/>
    </source>
</evidence>
<dbReference type="PANTHER" id="PTHR43482">
    <property type="entry name" value="PROTEIN AST1-RELATED"/>
    <property type="match status" value="1"/>
</dbReference>
<dbReference type="Gene3D" id="3.90.180.10">
    <property type="entry name" value="Medium-chain alcohol dehydrogenases, catalytic domain"/>
    <property type="match status" value="1"/>
</dbReference>
<dbReference type="InterPro" id="IPR013154">
    <property type="entry name" value="ADH-like_N"/>
</dbReference>
<reference evidence="2" key="1">
    <citation type="submission" date="2022-12" db="EMBL/GenBank/DDBJ databases">
        <title>Reference genome sequencing for broad-spectrum identification of bacterial and archaeal isolates by mass spectrometry.</title>
        <authorList>
            <person name="Sekiguchi Y."/>
            <person name="Tourlousse D.M."/>
        </authorList>
    </citation>
    <scope>NUCLEOTIDE SEQUENCE</scope>
    <source>
        <strain evidence="2">301</strain>
    </source>
</reference>
<dbReference type="SMART" id="SM00829">
    <property type="entry name" value="PKS_ER"/>
    <property type="match status" value="1"/>
</dbReference>
<protein>
    <submittedName>
        <fullName evidence="2 3">Oxidoreductase</fullName>
    </submittedName>
</protein>
<dbReference type="Proteomes" id="UP001245370">
    <property type="component" value="Unassembled WGS sequence"/>
</dbReference>
<evidence type="ECO:0000313" key="3">
    <source>
        <dbReference type="EMBL" id="MDR6332987.1"/>
    </source>
</evidence>
<evidence type="ECO:0000313" key="4">
    <source>
        <dbReference type="Proteomes" id="UP001144397"/>
    </source>
</evidence>
<dbReference type="Pfam" id="PF00107">
    <property type="entry name" value="ADH_zinc_N"/>
    <property type="match status" value="1"/>
</dbReference>
<dbReference type="InterPro" id="IPR036291">
    <property type="entry name" value="NAD(P)-bd_dom_sf"/>
</dbReference>
<comment type="caution">
    <text evidence="2">The sequence shown here is derived from an EMBL/GenBank/DDBJ whole genome shotgun (WGS) entry which is preliminary data.</text>
</comment>
<keyword evidence="5" id="KW-1185">Reference proteome</keyword>
<name>A0A9W6CL56_XANFL</name>
<sequence>MTLPAMTLLAERPQIAPIVRRGLRLNAKADSYAAIDLVMEEAPLRALRPDEVVVKIAAAAVNPSDAKAATGLMPYAVFPRTPGRDFSGTVVAGPEALLGRNVFGSSGDLGIRQDGAQASHMIVEADAVVEVPDGVSLREAAGIGVPFVTAWEGLRRAGLPQPGETVLVLGLNGKVGQAVAQIAAWRGARVIGVVRRAEPFIGDALVPPLVLNASAEDVPARVRDLTEGKGADIVFNTVGDPFYDIGQKAMAVGGRAVFIAAIERFVTFDILAFYKGRHTYVGIDTIALNSVETGRLLAALAPGFAAGALKPFPIHERALYPLTEARAAYAAVMGSSQDRVLLLPEA</sequence>
<dbReference type="EMBL" id="BSDO01000001">
    <property type="protein sequence ID" value="GLI21264.1"/>
    <property type="molecule type" value="Genomic_DNA"/>
</dbReference>
<dbReference type="InterPro" id="IPR052585">
    <property type="entry name" value="Lipid_raft_assoc_Zn_ADH"/>
</dbReference>
<feature type="domain" description="Enoyl reductase (ER)" evidence="1">
    <location>
        <begin position="30"/>
        <end position="342"/>
    </location>
</feature>
<reference evidence="3 5" key="2">
    <citation type="submission" date="2023-07" db="EMBL/GenBank/DDBJ databases">
        <title>Genomic Encyclopedia of Type Strains, Phase IV (KMG-IV): sequencing the most valuable type-strain genomes for metagenomic binning, comparative biology and taxonomic classification.</title>
        <authorList>
            <person name="Goeker M."/>
        </authorList>
    </citation>
    <scope>NUCLEOTIDE SEQUENCE [LARGE SCALE GENOMIC DNA]</scope>
    <source>
        <strain evidence="3 5">DSM 338</strain>
    </source>
</reference>
<dbReference type="SUPFAM" id="SSF50129">
    <property type="entry name" value="GroES-like"/>
    <property type="match status" value="1"/>
</dbReference>
<accession>A0A9W6CL56</accession>
<dbReference type="SUPFAM" id="SSF51735">
    <property type="entry name" value="NAD(P)-binding Rossmann-fold domains"/>
    <property type="match status" value="1"/>
</dbReference>
<dbReference type="Pfam" id="PF08240">
    <property type="entry name" value="ADH_N"/>
    <property type="match status" value="1"/>
</dbReference>
<proteinExistence type="predicted"/>
<evidence type="ECO:0000259" key="1">
    <source>
        <dbReference type="SMART" id="SM00829"/>
    </source>
</evidence>
<dbReference type="EMBL" id="JAVDPY010000002">
    <property type="protein sequence ID" value="MDR6332987.1"/>
    <property type="molecule type" value="Genomic_DNA"/>
</dbReference>
<dbReference type="Gene3D" id="3.40.50.720">
    <property type="entry name" value="NAD(P)-binding Rossmann-like Domain"/>
    <property type="match status" value="1"/>
</dbReference>
<dbReference type="Proteomes" id="UP001144397">
    <property type="component" value="Unassembled WGS sequence"/>
</dbReference>
<gene>
    <name evidence="3" type="ORF">GGQ86_001451</name>
    <name evidence="2" type="ORF">XFLAVUS301_09380</name>
</gene>
<dbReference type="RefSeq" id="WP_281805750.1">
    <property type="nucleotide sequence ID" value="NZ_BSDO01000001.1"/>
</dbReference>
<dbReference type="InterPro" id="IPR020843">
    <property type="entry name" value="ER"/>
</dbReference>